<dbReference type="InterPro" id="IPR015424">
    <property type="entry name" value="PyrdxlP-dep_Trfase"/>
</dbReference>
<sequence length="379" mass="41811">MLKDGVNQAVHHKKIPVLDMSYEMKQLKPQILSALETVLDRGAFIMGENVKQFEKEAADYLGVKHAVAVNSGTDALVIALLATGIGEGDEVITTPFTFFATAEAISRVGAVPVFVDIDPVTYNLNVELLEAALTEKTKAIIPVHLFGHAVDMDPLLQLAQRKQLVVIEDVAQAFGGEYKGQKTGTLGDVGCYSFFPSKNLGAYGDGGLLVTNDDGLAEKAAMLRAHGSKKKYYNEMIGFNSRLDEMQAAILRVKLPYIEEWNQGRSQVAERYRELLGGMEGLVLPTEHSYAKHVYHQYTIRVLNGRRDELLQGLAAEGISSIVYYPVPVHKLPVYQPNELCLPEAEAASAEVLSLPIWPLMDEETQRRIAEQIQKVLES</sequence>
<organism evidence="4 5">
    <name type="scientific">Paenibacillus barengoltzii J12</name>
    <dbReference type="NCBI Taxonomy" id="935846"/>
    <lineage>
        <taxon>Bacteria</taxon>
        <taxon>Bacillati</taxon>
        <taxon>Bacillota</taxon>
        <taxon>Bacilli</taxon>
        <taxon>Bacillales</taxon>
        <taxon>Paenibacillaceae</taxon>
        <taxon>Paenibacillus</taxon>
    </lineage>
</organism>
<evidence type="ECO:0000256" key="2">
    <source>
        <dbReference type="ARBA" id="ARBA00037999"/>
    </source>
</evidence>
<dbReference type="RefSeq" id="WP_085279118.1">
    <property type="nucleotide sequence ID" value="NZ_FXAE01000024.1"/>
</dbReference>
<dbReference type="Gene3D" id="3.40.640.10">
    <property type="entry name" value="Type I PLP-dependent aspartate aminotransferase-like (Major domain)"/>
    <property type="match status" value="1"/>
</dbReference>
<dbReference type="InterPro" id="IPR015421">
    <property type="entry name" value="PyrdxlP-dep_Trfase_major"/>
</dbReference>
<dbReference type="CDD" id="cd00616">
    <property type="entry name" value="AHBA_syn"/>
    <property type="match status" value="1"/>
</dbReference>
<evidence type="ECO:0000313" key="5">
    <source>
        <dbReference type="Proteomes" id="UP000192939"/>
    </source>
</evidence>
<dbReference type="Gene3D" id="3.90.1150.10">
    <property type="entry name" value="Aspartate Aminotransferase, domain 1"/>
    <property type="match status" value="1"/>
</dbReference>
<dbReference type="EMBL" id="FXAE01000024">
    <property type="protein sequence ID" value="SMF33381.1"/>
    <property type="molecule type" value="Genomic_DNA"/>
</dbReference>
<name>A0ABY1LYE4_9BACL</name>
<dbReference type="InterPro" id="IPR000653">
    <property type="entry name" value="DegT/StrS_aminotransferase"/>
</dbReference>
<dbReference type="PANTHER" id="PTHR30244:SF36">
    <property type="entry name" value="3-OXO-GLUCOSE-6-PHOSPHATE:GLUTAMATE AMINOTRANSFERASE"/>
    <property type="match status" value="1"/>
</dbReference>
<gene>
    <name evidence="4" type="ORF">SAMN02744124_02488</name>
</gene>
<dbReference type="PANTHER" id="PTHR30244">
    <property type="entry name" value="TRANSAMINASE"/>
    <property type="match status" value="1"/>
</dbReference>
<comment type="caution">
    <text evidence="4">The sequence shown here is derived from an EMBL/GenBank/DDBJ whole genome shotgun (WGS) entry which is preliminary data.</text>
</comment>
<keyword evidence="5" id="KW-1185">Reference proteome</keyword>
<dbReference type="Pfam" id="PF01041">
    <property type="entry name" value="DegT_DnrJ_EryC1"/>
    <property type="match status" value="1"/>
</dbReference>
<keyword evidence="1 3" id="KW-0663">Pyridoxal phosphate</keyword>
<protein>
    <submittedName>
        <fullName evidence="4">dTDP-4-amino-4,6-dideoxygalactose transaminase</fullName>
    </submittedName>
</protein>
<evidence type="ECO:0000313" key="4">
    <source>
        <dbReference type="EMBL" id="SMF33381.1"/>
    </source>
</evidence>
<evidence type="ECO:0000256" key="1">
    <source>
        <dbReference type="ARBA" id="ARBA00022898"/>
    </source>
</evidence>
<reference evidence="4 5" key="1">
    <citation type="submission" date="2017-04" db="EMBL/GenBank/DDBJ databases">
        <authorList>
            <person name="Varghese N."/>
            <person name="Submissions S."/>
        </authorList>
    </citation>
    <scope>NUCLEOTIDE SEQUENCE [LARGE SCALE GENOMIC DNA]</scope>
    <source>
        <strain evidence="4 5">J12</strain>
    </source>
</reference>
<accession>A0ABY1LYE4</accession>
<dbReference type="InterPro" id="IPR015422">
    <property type="entry name" value="PyrdxlP-dep_Trfase_small"/>
</dbReference>
<evidence type="ECO:0000256" key="3">
    <source>
        <dbReference type="RuleBase" id="RU004508"/>
    </source>
</evidence>
<dbReference type="PIRSF" id="PIRSF000390">
    <property type="entry name" value="PLP_StrS"/>
    <property type="match status" value="1"/>
</dbReference>
<comment type="similarity">
    <text evidence="2 3">Belongs to the DegT/DnrJ/EryC1 family.</text>
</comment>
<dbReference type="Proteomes" id="UP000192939">
    <property type="component" value="Unassembled WGS sequence"/>
</dbReference>
<proteinExistence type="inferred from homology"/>
<dbReference type="SUPFAM" id="SSF53383">
    <property type="entry name" value="PLP-dependent transferases"/>
    <property type="match status" value="1"/>
</dbReference>